<organism evidence="1 2">
    <name type="scientific">Kazachstania africana (strain ATCC 22294 / BCRC 22015 / CBS 2517 / CECT 1963 / NBRC 1671 / NRRL Y-8276)</name>
    <name type="common">Yeast</name>
    <name type="synonym">Kluyveromyces africanus</name>
    <dbReference type="NCBI Taxonomy" id="1071382"/>
    <lineage>
        <taxon>Eukaryota</taxon>
        <taxon>Fungi</taxon>
        <taxon>Dikarya</taxon>
        <taxon>Ascomycota</taxon>
        <taxon>Saccharomycotina</taxon>
        <taxon>Saccharomycetes</taxon>
        <taxon>Saccharomycetales</taxon>
        <taxon>Saccharomycetaceae</taxon>
        <taxon>Kazachstania</taxon>
    </lineage>
</organism>
<dbReference type="OrthoDB" id="4065415at2759"/>
<protein>
    <recommendedName>
        <fullName evidence="3">F-box domain-containing protein</fullName>
    </recommendedName>
</protein>
<evidence type="ECO:0008006" key="3">
    <source>
        <dbReference type="Google" id="ProtNLM"/>
    </source>
</evidence>
<proteinExistence type="predicted"/>
<dbReference type="AlphaFoldDB" id="H2AZ31"/>
<keyword evidence="2" id="KW-1185">Reference proteome</keyword>
<accession>H2AZ31</accession>
<dbReference type="FunCoup" id="H2AZ31">
    <property type="interactions" value="60"/>
</dbReference>
<gene>
    <name evidence="1" type="primary">KAFR0H01770</name>
    <name evidence="1" type="ORF">KAFR_0H01770</name>
</gene>
<evidence type="ECO:0000313" key="1">
    <source>
        <dbReference type="EMBL" id="CCF59587.1"/>
    </source>
</evidence>
<dbReference type="InParanoid" id="H2AZ31"/>
<dbReference type="Proteomes" id="UP000005220">
    <property type="component" value="Chromosome 8"/>
</dbReference>
<sequence length="341" mass="39381">MSLASLPDDVLGRIVSSTGRAFCGVSKRLYRIHNEIYRHKILQLFEVDHPIWDYVIEPLEEYLQDLDPLRKPARCLLSNGLSQNCNYDLGKFRSISHSWHIVYSVLLSINPIRNIRLLRTEPFHESLIALPYHLPLGRVPFNVWIALHGSVERNTIRDTITLLKSTQSTCKEEFFMVSYIEDWIKEPGLYCIRLGYITQSLINSCRKRHCEYLPFIINTSLANYDTSKDKIENVELVGYDFGNYSHINAGTPWIFMQTEVKYKNYICTSSQTVLNAKLYEFSSHNSKRDSCVDELCDETATILTTSSMKIPVKILSKYPKYDSGNDEHVKISNPSLPRLIV</sequence>
<evidence type="ECO:0000313" key="2">
    <source>
        <dbReference type="Proteomes" id="UP000005220"/>
    </source>
</evidence>
<dbReference type="eggNOG" id="ENOG502S61D">
    <property type="taxonomic scope" value="Eukaryota"/>
</dbReference>
<reference evidence="1 2" key="1">
    <citation type="journal article" date="2011" name="Proc. Natl. Acad. Sci. U.S.A.">
        <title>Evolutionary erosion of yeast sex chromosomes by mating-type switching accidents.</title>
        <authorList>
            <person name="Gordon J.L."/>
            <person name="Armisen D."/>
            <person name="Proux-Wera E."/>
            <person name="Oheigeartaigh S.S."/>
            <person name="Byrne K.P."/>
            <person name="Wolfe K.H."/>
        </authorList>
    </citation>
    <scope>NUCLEOTIDE SEQUENCE [LARGE SCALE GENOMIC DNA]</scope>
    <source>
        <strain evidence="2">ATCC 22294 / BCRC 22015 / CBS 2517 / CECT 1963 / NBRC 1671 / NRRL Y-8276</strain>
    </source>
</reference>
<dbReference type="GeneID" id="13887584"/>
<dbReference type="HOGENOM" id="CLU_813984_0_0_1"/>
<name>H2AZ31_KAZAF</name>
<dbReference type="KEGG" id="kaf:KAFR_0H01770"/>
<dbReference type="RefSeq" id="XP_003958722.1">
    <property type="nucleotide sequence ID" value="XM_003958673.1"/>
</dbReference>
<dbReference type="EMBL" id="HE650828">
    <property type="protein sequence ID" value="CCF59587.1"/>
    <property type="molecule type" value="Genomic_DNA"/>
</dbReference>